<evidence type="ECO:0000256" key="2">
    <source>
        <dbReference type="SAM" id="Phobius"/>
    </source>
</evidence>
<dbReference type="GO" id="GO:0005829">
    <property type="term" value="C:cytosol"/>
    <property type="evidence" value="ECO:0007669"/>
    <property type="project" value="TreeGrafter"/>
</dbReference>
<dbReference type="CDD" id="cd04320">
    <property type="entry name" value="AspRS_cyto_N"/>
    <property type="match status" value="1"/>
</dbReference>
<dbReference type="EMBL" id="GBRH01193997">
    <property type="protein sequence ID" value="JAE03899.1"/>
    <property type="molecule type" value="Transcribed_RNA"/>
</dbReference>
<keyword evidence="2" id="KW-0812">Transmembrane</keyword>
<keyword evidence="2" id="KW-1133">Transmembrane helix</keyword>
<reference evidence="3" key="1">
    <citation type="submission" date="2014-09" db="EMBL/GenBank/DDBJ databases">
        <authorList>
            <person name="Magalhaes I.L.F."/>
            <person name="Oliveira U."/>
            <person name="Santos F.R."/>
            <person name="Vidigal T.H.D.A."/>
            <person name="Brescovit A.D."/>
            <person name="Santos A.J."/>
        </authorList>
    </citation>
    <scope>NUCLEOTIDE SEQUENCE</scope>
    <source>
        <tissue evidence="3">Shoot tissue taken approximately 20 cm above the soil surface</tissue>
    </source>
</reference>
<dbReference type="GO" id="GO:0003723">
    <property type="term" value="F:RNA binding"/>
    <property type="evidence" value="ECO:0007669"/>
    <property type="project" value="TreeGrafter"/>
</dbReference>
<proteinExistence type="predicted"/>
<reference evidence="3" key="2">
    <citation type="journal article" date="2015" name="Data Brief">
        <title>Shoot transcriptome of the giant reed, Arundo donax.</title>
        <authorList>
            <person name="Barrero R.A."/>
            <person name="Guerrero F.D."/>
            <person name="Moolhuijzen P."/>
            <person name="Goolsby J.A."/>
            <person name="Tidwell J."/>
            <person name="Bellgard S.E."/>
            <person name="Bellgard M.I."/>
        </authorList>
    </citation>
    <scope>NUCLEOTIDE SEQUENCE</scope>
    <source>
        <tissue evidence="3">Shoot tissue taken approximately 20 cm above the soil surface</tissue>
    </source>
</reference>
<dbReference type="GO" id="GO:0017101">
    <property type="term" value="C:aminoacyl-tRNA synthetase multienzyme complex"/>
    <property type="evidence" value="ECO:0007669"/>
    <property type="project" value="TreeGrafter"/>
</dbReference>
<dbReference type="GO" id="GO:0004815">
    <property type="term" value="F:aspartate-tRNA ligase activity"/>
    <property type="evidence" value="ECO:0007669"/>
    <property type="project" value="InterPro"/>
</dbReference>
<name>A0A0A9EY35_ARUDO</name>
<dbReference type="PANTHER" id="PTHR43450:SF1">
    <property type="entry name" value="ASPARTATE--TRNA LIGASE, CYTOPLASMIC"/>
    <property type="match status" value="1"/>
</dbReference>
<dbReference type="GO" id="GO:0006422">
    <property type="term" value="P:aspartyl-tRNA aminoacylation"/>
    <property type="evidence" value="ECO:0007669"/>
    <property type="project" value="InterPro"/>
</dbReference>
<dbReference type="PANTHER" id="PTHR43450">
    <property type="entry name" value="ASPARTYL-TRNA SYNTHETASE"/>
    <property type="match status" value="1"/>
</dbReference>
<dbReference type="GO" id="GO:0005524">
    <property type="term" value="F:ATP binding"/>
    <property type="evidence" value="ECO:0007669"/>
    <property type="project" value="InterPro"/>
</dbReference>
<dbReference type="Gene3D" id="2.40.50.140">
    <property type="entry name" value="Nucleic acid-binding proteins"/>
    <property type="match status" value="1"/>
</dbReference>
<protein>
    <submittedName>
        <fullName evidence="3">Uncharacterized protein</fullName>
    </submittedName>
</protein>
<dbReference type="InterPro" id="IPR004523">
    <property type="entry name" value="Asp-tRNA_synthase_2"/>
</dbReference>
<feature type="transmembrane region" description="Helical" evidence="2">
    <location>
        <begin position="104"/>
        <end position="126"/>
    </location>
</feature>
<keyword evidence="2" id="KW-0472">Membrane</keyword>
<evidence type="ECO:0000313" key="3">
    <source>
        <dbReference type="EMBL" id="JAE03899.1"/>
    </source>
</evidence>
<sequence>MAFVVLRQSMSTVQCVLVASADASVSTQMVRFATALSKESIVDVEGVVSLPREPLKATTQQVEIQVRKIYCINRAIPTLPINLEDAARSEAEFERAEQVYLMQLLCFGCSLCMNHIIFPPAFLLMILPNHFSLRYECCCHGCRLERSLFMLARIPA</sequence>
<dbReference type="InterPro" id="IPR012340">
    <property type="entry name" value="NA-bd_OB-fold"/>
</dbReference>
<accession>A0A0A9EY35</accession>
<keyword evidence="1" id="KW-0963">Cytoplasm</keyword>
<dbReference type="SUPFAM" id="SSF50249">
    <property type="entry name" value="Nucleic acid-binding proteins"/>
    <property type="match status" value="1"/>
</dbReference>
<evidence type="ECO:0000256" key="1">
    <source>
        <dbReference type="ARBA" id="ARBA00022490"/>
    </source>
</evidence>
<organism evidence="3">
    <name type="scientific">Arundo donax</name>
    <name type="common">Giant reed</name>
    <name type="synonym">Donax arundinaceus</name>
    <dbReference type="NCBI Taxonomy" id="35708"/>
    <lineage>
        <taxon>Eukaryota</taxon>
        <taxon>Viridiplantae</taxon>
        <taxon>Streptophyta</taxon>
        <taxon>Embryophyta</taxon>
        <taxon>Tracheophyta</taxon>
        <taxon>Spermatophyta</taxon>
        <taxon>Magnoliopsida</taxon>
        <taxon>Liliopsida</taxon>
        <taxon>Poales</taxon>
        <taxon>Poaceae</taxon>
        <taxon>PACMAD clade</taxon>
        <taxon>Arundinoideae</taxon>
        <taxon>Arundineae</taxon>
        <taxon>Arundo</taxon>
    </lineage>
</organism>
<dbReference type="AlphaFoldDB" id="A0A0A9EY35"/>